<evidence type="ECO:0000259" key="2">
    <source>
        <dbReference type="Pfam" id="PF24707"/>
    </source>
</evidence>
<reference evidence="3" key="1">
    <citation type="journal article" date="2020" name="Stud. Mycol.">
        <title>101 Dothideomycetes genomes: a test case for predicting lifestyles and emergence of pathogens.</title>
        <authorList>
            <person name="Haridas S."/>
            <person name="Albert R."/>
            <person name="Binder M."/>
            <person name="Bloem J."/>
            <person name="Labutti K."/>
            <person name="Salamov A."/>
            <person name="Andreopoulos B."/>
            <person name="Baker S."/>
            <person name="Barry K."/>
            <person name="Bills G."/>
            <person name="Bluhm B."/>
            <person name="Cannon C."/>
            <person name="Castanera R."/>
            <person name="Culley D."/>
            <person name="Daum C."/>
            <person name="Ezra D."/>
            <person name="Gonzalez J."/>
            <person name="Henrissat B."/>
            <person name="Kuo A."/>
            <person name="Liang C."/>
            <person name="Lipzen A."/>
            <person name="Lutzoni F."/>
            <person name="Magnuson J."/>
            <person name="Mondo S."/>
            <person name="Nolan M."/>
            <person name="Ohm R."/>
            <person name="Pangilinan J."/>
            <person name="Park H.-J."/>
            <person name="Ramirez L."/>
            <person name="Alfaro M."/>
            <person name="Sun H."/>
            <person name="Tritt A."/>
            <person name="Yoshinaga Y."/>
            <person name="Zwiers L.-H."/>
            <person name="Turgeon B."/>
            <person name="Goodwin S."/>
            <person name="Spatafora J."/>
            <person name="Crous P."/>
            <person name="Grigoriev I."/>
        </authorList>
    </citation>
    <scope>NUCLEOTIDE SEQUENCE</scope>
    <source>
        <strain evidence="3">CBS 260.36</strain>
    </source>
</reference>
<keyword evidence="4" id="KW-1185">Reference proteome</keyword>
<feature type="compositionally biased region" description="Basic and acidic residues" evidence="1">
    <location>
        <begin position="522"/>
        <end position="535"/>
    </location>
</feature>
<evidence type="ECO:0000313" key="4">
    <source>
        <dbReference type="Proteomes" id="UP000799439"/>
    </source>
</evidence>
<feature type="compositionally biased region" description="Basic and acidic residues" evidence="1">
    <location>
        <begin position="496"/>
        <end position="514"/>
    </location>
</feature>
<proteinExistence type="predicted"/>
<evidence type="ECO:0000313" key="3">
    <source>
        <dbReference type="EMBL" id="KAF2148761.1"/>
    </source>
</evidence>
<dbReference type="PANTHER" id="PTHR28108">
    <property type="entry name" value="SWR1-COMPLEX PROTEIN 3"/>
    <property type="match status" value="1"/>
</dbReference>
<dbReference type="GO" id="GO:0000812">
    <property type="term" value="C:Swr1 complex"/>
    <property type="evidence" value="ECO:0007669"/>
    <property type="project" value="InterPro"/>
</dbReference>
<evidence type="ECO:0000256" key="1">
    <source>
        <dbReference type="SAM" id="MobiDB-lite"/>
    </source>
</evidence>
<feature type="region of interest" description="Disordered" evidence="1">
    <location>
        <begin position="177"/>
        <end position="212"/>
    </location>
</feature>
<dbReference type="InterPro" id="IPR037651">
    <property type="entry name" value="Swc3"/>
</dbReference>
<feature type="domain" description="SWR1-complex protein 3" evidence="2">
    <location>
        <begin position="83"/>
        <end position="162"/>
    </location>
</feature>
<comment type="caution">
    <text evidence="3">The sequence shown here is derived from an EMBL/GenBank/DDBJ whole genome shotgun (WGS) entry which is preliminary data.</text>
</comment>
<feature type="compositionally biased region" description="Low complexity" evidence="1">
    <location>
        <begin position="298"/>
        <end position="325"/>
    </location>
</feature>
<protein>
    <recommendedName>
        <fullName evidence="2">SWR1-complex protein 3 domain-containing protein</fullName>
    </recommendedName>
</protein>
<dbReference type="AlphaFoldDB" id="A0A9P4IUN7"/>
<sequence>MKDTRQSGRNKAGQPPAKKTRLSSQVKLEESPKESTPAPTIKSEAQESKEDETPQPTLLPDRIYRSRPLPTLPELQATTLPEDEYQSIESSGTLLASLERSRQKWLAGEFFERYWTKTSGSKKDQKNALSSNPPKTWMKDVGRCTIIVEPLIFEANVYISKDPAIVASTQQQNSLIQQQQKLQQQQSYNSSNHYGAQYRPNMGQQNSSNYQAQPRPFAGVAANASKTHYQTTTPSAPPATPAKQTPDPVIQLLASRASTDRDLKELMKIVATGTASPEQLRAFQKHIDELNAVVAAQNAAQAAESQQQSQPQPQQAPPQARTTGPAPQPLVQPIQQRPVAQAPVKKELIKPPFPVVLEFLDPGASSDRFLFPPYSIVESLGSFSVLASFMIFRKGSEASASVLFDADTEYYEPVTVKIDVVPGTRSVEVLDHMKRSVKPADEVRKWMEEQIRTKRRADQRYLPLKLPCQSQLPPEEEIVEETPPPAEAKKRGPYKKKADREREQQEKEQQEKEQQTPAQPEGNKKEDKKEDKKENPVMVPEVAAPTDAADSSTEGHRRSMKRSTRLGDVMAF</sequence>
<feature type="compositionally biased region" description="Low complexity" evidence="1">
    <location>
        <begin position="177"/>
        <end position="192"/>
    </location>
</feature>
<feature type="compositionally biased region" description="Polar residues" evidence="1">
    <location>
        <begin position="202"/>
        <end position="212"/>
    </location>
</feature>
<dbReference type="InterPro" id="IPR057558">
    <property type="entry name" value="Swc3_dom"/>
</dbReference>
<feature type="region of interest" description="Disordered" evidence="1">
    <location>
        <begin position="298"/>
        <end position="330"/>
    </location>
</feature>
<dbReference type="EMBL" id="ML996092">
    <property type="protein sequence ID" value="KAF2148761.1"/>
    <property type="molecule type" value="Genomic_DNA"/>
</dbReference>
<feature type="region of interest" description="Disordered" evidence="1">
    <location>
        <begin position="225"/>
        <end position="246"/>
    </location>
</feature>
<dbReference type="Proteomes" id="UP000799439">
    <property type="component" value="Unassembled WGS sequence"/>
</dbReference>
<dbReference type="OrthoDB" id="5338195at2759"/>
<accession>A0A9P4IUN7</accession>
<feature type="region of interest" description="Disordered" evidence="1">
    <location>
        <begin position="462"/>
        <end position="572"/>
    </location>
</feature>
<dbReference type="Pfam" id="PF24707">
    <property type="entry name" value="Swc3"/>
    <property type="match status" value="1"/>
</dbReference>
<feature type="region of interest" description="Disordered" evidence="1">
    <location>
        <begin position="1"/>
        <end position="71"/>
    </location>
</feature>
<gene>
    <name evidence="3" type="ORF">K461DRAFT_324239</name>
</gene>
<dbReference type="GO" id="GO:0140849">
    <property type="term" value="F:ATP-dependent H2AZ histone chaperone activity"/>
    <property type="evidence" value="ECO:0007669"/>
    <property type="project" value="InterPro"/>
</dbReference>
<name>A0A9P4IUN7_9PEZI</name>
<organism evidence="3 4">
    <name type="scientific">Myriangium duriaei CBS 260.36</name>
    <dbReference type="NCBI Taxonomy" id="1168546"/>
    <lineage>
        <taxon>Eukaryota</taxon>
        <taxon>Fungi</taxon>
        <taxon>Dikarya</taxon>
        <taxon>Ascomycota</taxon>
        <taxon>Pezizomycotina</taxon>
        <taxon>Dothideomycetes</taxon>
        <taxon>Dothideomycetidae</taxon>
        <taxon>Myriangiales</taxon>
        <taxon>Myriangiaceae</taxon>
        <taxon>Myriangium</taxon>
    </lineage>
</organism>
<dbReference type="PANTHER" id="PTHR28108:SF1">
    <property type="entry name" value="SWR1-COMPLEX PROTEIN 3"/>
    <property type="match status" value="1"/>
</dbReference>